<proteinExistence type="predicted"/>
<organism evidence="3 4">
    <name type="scientific">Paenimyroides aestuarii</name>
    <dbReference type="NCBI Taxonomy" id="2968490"/>
    <lineage>
        <taxon>Bacteria</taxon>
        <taxon>Pseudomonadati</taxon>
        <taxon>Bacteroidota</taxon>
        <taxon>Flavobacteriia</taxon>
        <taxon>Flavobacteriales</taxon>
        <taxon>Flavobacteriaceae</taxon>
        <taxon>Paenimyroides</taxon>
    </lineage>
</organism>
<dbReference type="RefSeq" id="WP_257499043.1">
    <property type="nucleotide sequence ID" value="NZ_CP102382.1"/>
</dbReference>
<feature type="domain" description="DUF4350" evidence="2">
    <location>
        <begin position="39"/>
        <end position="224"/>
    </location>
</feature>
<evidence type="ECO:0000313" key="3">
    <source>
        <dbReference type="EMBL" id="UUV21119.1"/>
    </source>
</evidence>
<protein>
    <submittedName>
        <fullName evidence="3">DUF4350 domain-containing protein</fullName>
    </submittedName>
</protein>
<keyword evidence="1" id="KW-0472">Membrane</keyword>
<dbReference type="InterPro" id="IPR025646">
    <property type="entry name" value="DUF4350"/>
</dbReference>
<gene>
    <name evidence="3" type="ORF">NPX36_12445</name>
</gene>
<keyword evidence="1" id="KW-1133">Transmembrane helix</keyword>
<accession>A0ABY5NRW9</accession>
<keyword evidence="4" id="KW-1185">Reference proteome</keyword>
<keyword evidence="1" id="KW-0812">Transmembrane</keyword>
<sequence length="402" mass="47095">MKSEYIKYVMYFLLAVLLVIFVQMYFPNPINWNRNFNTNSKDPYGLYVFNEELPQLLPNQNLTKTALTPYEFLLESEQISAAQTTFLMVEGNQFIDHSSVEKLLEQVKNGADLIIAAESFYQGRKAFLDTLNIHSHEIKTNNLHFVSSQTPNKDTLVLKDTYSTIFTVIDAEKHQVIAKMNNNPVFLSSKFGKGTIYICSTPILLTNYYLLNEDENTASFAENFTSFLKKKNVIWFDQNHQSNELANNESIFKVILKNKSWRFGWYTLVCGLILFLIFYGKRKQRIVPIIEPVKNTTVEYIETVGNLYFQENDHTQLLQKKIQHALYFIRTEWNISTQTINQEFKEKLKQKSMAADSDINQFVTFIQQFNLSYKYTQNHLIQFTKLLEKLNIHYGKSRNEPK</sequence>
<dbReference type="Proteomes" id="UP001317001">
    <property type="component" value="Chromosome"/>
</dbReference>
<evidence type="ECO:0000259" key="2">
    <source>
        <dbReference type="Pfam" id="PF14258"/>
    </source>
</evidence>
<dbReference type="Pfam" id="PF14258">
    <property type="entry name" value="DUF4350"/>
    <property type="match status" value="1"/>
</dbReference>
<evidence type="ECO:0000256" key="1">
    <source>
        <dbReference type="SAM" id="Phobius"/>
    </source>
</evidence>
<name>A0ABY5NRW9_9FLAO</name>
<feature type="transmembrane region" description="Helical" evidence="1">
    <location>
        <begin position="6"/>
        <end position="26"/>
    </location>
</feature>
<reference evidence="3 4" key="1">
    <citation type="submission" date="2022-08" db="EMBL/GenBank/DDBJ databases">
        <title>Myroides zhujiangensis sp. nov., a novel bacterium isolated from sediment in the Pearl River Estuary.</title>
        <authorList>
            <person name="Cui L."/>
        </authorList>
    </citation>
    <scope>NUCLEOTIDE SEQUENCE [LARGE SCALE GENOMIC DNA]</scope>
    <source>
        <strain evidence="3 4">SCSIO 72103</strain>
    </source>
</reference>
<evidence type="ECO:0000313" key="4">
    <source>
        <dbReference type="Proteomes" id="UP001317001"/>
    </source>
</evidence>
<dbReference type="EMBL" id="CP102382">
    <property type="protein sequence ID" value="UUV21119.1"/>
    <property type="molecule type" value="Genomic_DNA"/>
</dbReference>
<feature type="transmembrane region" description="Helical" evidence="1">
    <location>
        <begin position="263"/>
        <end position="280"/>
    </location>
</feature>